<sequence>MGDECVSLETLCGALGRLALRDAAPQVARLLSEPARRADMVMQGGVKLLVESVASGKWAGHVGTLAEIAASLATDAEVRPGFVQDGGLSTLVYSLTAAGGTELSAAAEAAWAIAHISSIPGHANALIEAGVLPPLLAIAGCANVQARLQALWALANLSIELPGSFGDVDAMRQLLDLLDGDGQGAPSETVSVHAALGITAGGRVHLELTFALVPTRDHRWVVQVCRALAALGKDAWRRDELIAASGFSRLLGLLGSQNASAQVAAAQAVANLTADAVCAVATLRSESFRLLTEALYDERHDLLLYTLTTLSNVAADAESARQVLAQAGESMLERLVVLLQSESQAVKKTSLDALIKFTATPTQRSRLLNKGVFEPLLALSDEFGGASPDTRASSRQLLDTLSLALTPASRRAILGGRLEVAGLASRVEASLQSQESHGFKRRIPHKRSPLMN</sequence>
<reference evidence="1" key="1">
    <citation type="submission" date="2021-01" db="EMBL/GenBank/DDBJ databases">
        <authorList>
            <person name="Corre E."/>
            <person name="Pelletier E."/>
            <person name="Niang G."/>
            <person name="Scheremetjew M."/>
            <person name="Finn R."/>
            <person name="Kale V."/>
            <person name="Holt S."/>
            <person name="Cochrane G."/>
            <person name="Meng A."/>
            <person name="Brown T."/>
            <person name="Cohen L."/>
        </authorList>
    </citation>
    <scope>NUCLEOTIDE SEQUENCE</scope>
    <source>
        <strain evidence="1">CCMP281</strain>
    </source>
</reference>
<protein>
    <recommendedName>
        <fullName evidence="2">Importin subunit alpha</fullName>
    </recommendedName>
</protein>
<dbReference type="Gene3D" id="1.25.10.10">
    <property type="entry name" value="Leucine-rich Repeat Variant"/>
    <property type="match status" value="2"/>
</dbReference>
<dbReference type="SMART" id="SM00185">
    <property type="entry name" value="ARM"/>
    <property type="match status" value="4"/>
</dbReference>
<dbReference type="AlphaFoldDB" id="A0A7S3B698"/>
<dbReference type="EMBL" id="HBHX01044008">
    <property type="protein sequence ID" value="CAE0123674.1"/>
    <property type="molecule type" value="Transcribed_RNA"/>
</dbReference>
<evidence type="ECO:0000313" key="1">
    <source>
        <dbReference type="EMBL" id="CAE0123674.1"/>
    </source>
</evidence>
<gene>
    <name evidence="1" type="ORF">HERI1096_LOCUS24376</name>
</gene>
<name>A0A7S3B698_9EUKA</name>
<dbReference type="PANTHER" id="PTHR15599:SF1">
    <property type="entry name" value="RADIAL SPOKE HEAD 14 HOMOLOG"/>
    <property type="match status" value="1"/>
</dbReference>
<dbReference type="InterPro" id="IPR016024">
    <property type="entry name" value="ARM-type_fold"/>
</dbReference>
<accession>A0A7S3B698</accession>
<organism evidence="1">
    <name type="scientific">Haptolina ericina</name>
    <dbReference type="NCBI Taxonomy" id="156174"/>
    <lineage>
        <taxon>Eukaryota</taxon>
        <taxon>Haptista</taxon>
        <taxon>Haptophyta</taxon>
        <taxon>Prymnesiophyceae</taxon>
        <taxon>Prymnesiales</taxon>
        <taxon>Prymnesiaceae</taxon>
        <taxon>Haptolina</taxon>
    </lineage>
</organism>
<dbReference type="InterPro" id="IPR000225">
    <property type="entry name" value="Armadillo"/>
</dbReference>
<dbReference type="InterPro" id="IPR042856">
    <property type="entry name" value="RSP14"/>
</dbReference>
<dbReference type="SUPFAM" id="SSF48371">
    <property type="entry name" value="ARM repeat"/>
    <property type="match status" value="1"/>
</dbReference>
<evidence type="ECO:0008006" key="2">
    <source>
        <dbReference type="Google" id="ProtNLM"/>
    </source>
</evidence>
<dbReference type="InterPro" id="IPR011989">
    <property type="entry name" value="ARM-like"/>
</dbReference>
<dbReference type="PANTHER" id="PTHR15599">
    <property type="entry name" value="RTDR1"/>
    <property type="match status" value="1"/>
</dbReference>
<dbReference type="Pfam" id="PF00514">
    <property type="entry name" value="Arm"/>
    <property type="match status" value="1"/>
</dbReference>
<proteinExistence type="predicted"/>